<evidence type="ECO:0000313" key="2">
    <source>
        <dbReference type="EMBL" id="SMP61318.1"/>
    </source>
</evidence>
<dbReference type="InterPro" id="IPR048667">
    <property type="entry name" value="Imm5-like"/>
</dbReference>
<feature type="domain" description="Imm-5-like" evidence="1">
    <location>
        <begin position="7"/>
        <end position="122"/>
    </location>
</feature>
<protein>
    <recommendedName>
        <fullName evidence="1">Imm-5-like domain-containing protein</fullName>
    </recommendedName>
</protein>
<name>A0ABY1Q8T4_9BACT</name>
<evidence type="ECO:0000313" key="3">
    <source>
        <dbReference type="Proteomes" id="UP001158067"/>
    </source>
</evidence>
<evidence type="ECO:0000259" key="1">
    <source>
        <dbReference type="Pfam" id="PF21805"/>
    </source>
</evidence>
<dbReference type="Proteomes" id="UP001158067">
    <property type="component" value="Unassembled WGS sequence"/>
</dbReference>
<sequence length="136" mass="14834">MRRDEFSDHQLLALWAADCAEHILDVFSIAEPDDPRPAVAIAAARDWVRGDLRMTDARTAAFAAHAAARETTNASAKLVARAAGHAAATAHVADHAKHAAAYVLKAVDDVDAERKWQRQLLPPHLQSQLFNAARVR</sequence>
<dbReference type="Pfam" id="PF21805">
    <property type="entry name" value="Imm5_like"/>
    <property type="match status" value="1"/>
</dbReference>
<organism evidence="2 3">
    <name type="scientific">Neorhodopirellula lusitana</name>
    <dbReference type="NCBI Taxonomy" id="445327"/>
    <lineage>
        <taxon>Bacteria</taxon>
        <taxon>Pseudomonadati</taxon>
        <taxon>Planctomycetota</taxon>
        <taxon>Planctomycetia</taxon>
        <taxon>Pirellulales</taxon>
        <taxon>Pirellulaceae</taxon>
        <taxon>Neorhodopirellula</taxon>
    </lineage>
</organism>
<proteinExistence type="predicted"/>
<dbReference type="EMBL" id="FXUG01000007">
    <property type="protein sequence ID" value="SMP61318.1"/>
    <property type="molecule type" value="Genomic_DNA"/>
</dbReference>
<dbReference type="RefSeq" id="WP_283433154.1">
    <property type="nucleotide sequence ID" value="NZ_FXUG01000007.1"/>
</dbReference>
<keyword evidence="3" id="KW-1185">Reference proteome</keyword>
<reference evidence="2 3" key="1">
    <citation type="submission" date="2017-05" db="EMBL/GenBank/DDBJ databases">
        <authorList>
            <person name="Varghese N."/>
            <person name="Submissions S."/>
        </authorList>
    </citation>
    <scope>NUCLEOTIDE SEQUENCE [LARGE SCALE GENOMIC DNA]</scope>
    <source>
        <strain evidence="2 3">DSM 25457</strain>
    </source>
</reference>
<gene>
    <name evidence="2" type="ORF">SAMN06265222_10775</name>
</gene>
<accession>A0ABY1Q8T4</accession>
<comment type="caution">
    <text evidence="2">The sequence shown here is derived from an EMBL/GenBank/DDBJ whole genome shotgun (WGS) entry which is preliminary data.</text>
</comment>